<comment type="catalytic activity">
    <reaction evidence="12">
        <text>ATP + H2O = ADP + phosphate + H(+)</text>
        <dbReference type="Rhea" id="RHEA:13065"/>
        <dbReference type="ChEBI" id="CHEBI:15377"/>
        <dbReference type="ChEBI" id="CHEBI:15378"/>
        <dbReference type="ChEBI" id="CHEBI:30616"/>
        <dbReference type="ChEBI" id="CHEBI:43474"/>
        <dbReference type="ChEBI" id="CHEBI:456216"/>
        <dbReference type="EC" id="3.6.4.13"/>
    </reaction>
</comment>
<evidence type="ECO:0000256" key="2">
    <source>
        <dbReference type="ARBA" id="ARBA00022679"/>
    </source>
</evidence>
<evidence type="ECO:0000256" key="9">
    <source>
        <dbReference type="ARBA" id="ARBA00022806"/>
    </source>
</evidence>
<feature type="domain" description="RING-type" evidence="15">
    <location>
        <begin position="1502"/>
        <end position="1544"/>
    </location>
</feature>
<evidence type="ECO:0000256" key="7">
    <source>
        <dbReference type="ARBA" id="ARBA00022786"/>
    </source>
</evidence>
<keyword evidence="2" id="KW-0808">Transferase</keyword>
<dbReference type="EMBL" id="JAJJMA010084967">
    <property type="protein sequence ID" value="MCL7028933.1"/>
    <property type="molecule type" value="Genomic_DNA"/>
</dbReference>
<dbReference type="InterPro" id="IPR001650">
    <property type="entry name" value="Helicase_C-like"/>
</dbReference>
<dbReference type="Gene3D" id="1.20.120.1080">
    <property type="match status" value="1"/>
</dbReference>
<dbReference type="Pfam" id="PF24641">
    <property type="entry name" value="KH_DEAH11_2nd"/>
    <property type="match status" value="1"/>
</dbReference>
<dbReference type="InterPro" id="IPR027417">
    <property type="entry name" value="P-loop_NTPase"/>
</dbReference>
<evidence type="ECO:0000259" key="18">
    <source>
        <dbReference type="PROSITE" id="PS51873"/>
    </source>
</evidence>
<keyword evidence="9" id="KW-0347">Helicase</keyword>
<keyword evidence="3" id="KW-0479">Metal-binding</keyword>
<dbReference type="Pfam" id="PF24638">
    <property type="entry name" value="KH_DEAH11_1st"/>
    <property type="match status" value="1"/>
</dbReference>
<dbReference type="Pfam" id="PF00270">
    <property type="entry name" value="DEAD"/>
    <property type="match status" value="1"/>
</dbReference>
<evidence type="ECO:0000256" key="5">
    <source>
        <dbReference type="ARBA" id="ARBA00022741"/>
    </source>
</evidence>
<dbReference type="PANTHER" id="PTHR18934">
    <property type="entry name" value="ATP-DEPENDENT RNA HELICASE"/>
    <property type="match status" value="1"/>
</dbReference>
<dbReference type="Pfam" id="PF01485">
    <property type="entry name" value="IBR"/>
    <property type="match status" value="1"/>
</dbReference>
<evidence type="ECO:0000259" key="16">
    <source>
        <dbReference type="PROSITE" id="PS51192"/>
    </source>
</evidence>
<keyword evidence="4" id="KW-0677">Repeat</keyword>
<keyword evidence="20" id="KW-1185">Reference proteome</keyword>
<evidence type="ECO:0000259" key="15">
    <source>
        <dbReference type="PROSITE" id="PS50089"/>
    </source>
</evidence>
<evidence type="ECO:0000313" key="19">
    <source>
        <dbReference type="EMBL" id="MCL7028933.1"/>
    </source>
</evidence>
<dbReference type="PROSITE" id="PS00690">
    <property type="entry name" value="DEAH_ATP_HELICASE"/>
    <property type="match status" value="1"/>
</dbReference>
<keyword evidence="5" id="KW-0547">Nucleotide-binding</keyword>
<dbReference type="InterPro" id="IPR056244">
    <property type="entry name" value="RRM_DEAH11/12"/>
</dbReference>
<gene>
    <name evidence="19" type="ORF">MKW94_007213</name>
</gene>
<dbReference type="CDD" id="cd17917">
    <property type="entry name" value="DEXHc_RHA-like"/>
    <property type="match status" value="1"/>
</dbReference>
<dbReference type="PROSITE" id="PS51194">
    <property type="entry name" value="HELICASE_CTER"/>
    <property type="match status" value="1"/>
</dbReference>
<dbReference type="InterPro" id="IPR056248">
    <property type="entry name" value="RBD_DEAH11/12"/>
</dbReference>
<dbReference type="GO" id="GO:0005524">
    <property type="term" value="F:ATP binding"/>
    <property type="evidence" value="ECO:0007669"/>
    <property type="project" value="UniProtKB-KW"/>
</dbReference>
<evidence type="ECO:0000256" key="3">
    <source>
        <dbReference type="ARBA" id="ARBA00022723"/>
    </source>
</evidence>
<sequence>MGRLVVFESGRDCHVGFQHDRSNYVKPNYIVELQWDIKRNYVLIKQCTTQSVRRNSYTCDNKVPMRMYFEQWNDALDTIITFWSKRLQGVHAFKPVIIPSVFVCSEEDEMMDEIKGLFVKHIKEKLLGGEIVRKLHEEIESISDEIADIQGLLKLGRLSFNANAKKEELSAKRSAIKNRLTEFREALGYLLKGLHDEYSSSEVDVYKLNEAFDWSRVHCVLMRECRRLEENLPIYMSRRKILQEVHTQQVIVLIGETGSGKSTQLVQYLADSGLVGDGSIVCTQPRKIAAVSLAQRVEEESMGCYDNNSISNCQFYSSAQEFKSKIIFMTDHCLLQHYTNDEKLAWVSCIIVDEAHERSLNTDLLLALIKGLLLKRAELRLIIMSATADADKLSAYFFGCHTVHVVGRNYPVDIEYVPSDFSEAFSTSRPCYGNCPPYVSEVVKLATRIHETEKEGAILAFLTSGAEVEWACENLLVPDAIPLPLHGKLSSREQCRVFQEYPAQRKIIFTTNIAETSLTIPGIKYVIDSGMVKESRFEPSSGMNVLKVCRVSQSAANQRAGRAGRTASGKCYRLYSEFDFRSMLSHQEPEIQRVHLGVAVLRILSVGVTDIQEFDFVDAPNPKAIDRAIKNLIQLGAICKENGVFILTETGRKIVKLGIEPRLGKLILDSFHFHLRREGVVLAAVMANASSIFCRVGNQEDKFKSDCFKVKFCHRDGDLFTLLSVYQEWENVPPEKKNKWCWENSINAKSMRRCKDIVEELECCLKNDLRIIVPGPGKWLWKPGEESEHDRNLKKIILSTFAENVAMYSGHDRLGYQVALTGKHVQLHPSCSLLVYGQKPDWVVFGELISVPHQYLVCVTAFDYGSLLTVSPPPPLNISQMERRKLQMALITGFGNNVLRKFCGKAGCSLHRLISRLQTTFKDESIDIKVTIDNGEVKVFASSEDIEVVRSAVKKALDNEKKWLSNECIEKLLCRGGPGAPPSVALLGAGAEIKHLELGNRYLAVEVIHTNASALEDKELLMMFEDRVCGGISGFQKYVGKNGQDREDSNRWGRITFLAPESAEKAVAQLNGAEFCGSVLKVLPWYTKMGSDHKTLPDSGIHANISWPRRPSKGYAFVTCAVEDAQSIIDDCFNLQIGRNHVLCKLSKKNQNSVTIYKLYKELSEPELCDILRTVTSKTIMDVRLVRGDAVADLTCASYEEALLREIAPFMPCRIPLTDCCRVRVFSPNEKDNSVRASVTFYGGLYLEAAKALDNIRGKVLSGCFSWQKIQCQQRFVSSVSCPAAAYPFIRKCLDSILESFNQRNDVSYVSEQNENGYYRVKLSANATRTLVELRRPLEELMKGKIINHAALTPRILQLLCSLDGVRLILSVQRETGTYILHDKQRMNVRVFGPKDKVSKAQFRLVESLASLREQRQPEIRLRGSHLPYDLMKQVILKFGPDLQGLKEKVPGAEITLNIRRHVVSVKGNEDMKKNVEERISDLAHSLAGNNVPSSEGEASACPICLCELEESYQLEACSHRFCRSCLVEQIESAIRNQDSFPICCAHADCKNQILLTDLRSLLVSPDKWDELFRASVGAFVASSGGAYRFCPSPDCPAVYRVADAEVDNSAPFLCGACYVETCRKCHLEYHACITCEAYKVFKEDPDSSLQQWRKGKENVKTCPKCGYTIEKVEGCNHVECRCGVHICWECLEAFKSSEDCYSHLTDVHRSIV</sequence>
<dbReference type="Proteomes" id="UP001177140">
    <property type="component" value="Unassembled WGS sequence"/>
</dbReference>
<organism evidence="19 20">
    <name type="scientific">Papaver nudicaule</name>
    <name type="common">Iceland poppy</name>
    <dbReference type="NCBI Taxonomy" id="74823"/>
    <lineage>
        <taxon>Eukaryota</taxon>
        <taxon>Viridiplantae</taxon>
        <taxon>Streptophyta</taxon>
        <taxon>Embryophyta</taxon>
        <taxon>Tracheophyta</taxon>
        <taxon>Spermatophyta</taxon>
        <taxon>Magnoliopsida</taxon>
        <taxon>Ranunculales</taxon>
        <taxon>Papaveraceae</taxon>
        <taxon>Papaveroideae</taxon>
        <taxon>Papaver</taxon>
    </lineage>
</organism>
<dbReference type="GO" id="GO:0016740">
    <property type="term" value="F:transferase activity"/>
    <property type="evidence" value="ECO:0007669"/>
    <property type="project" value="UniProtKB-KW"/>
</dbReference>
<dbReference type="EC" id="3.6.4.13" evidence="1"/>
<evidence type="ECO:0000256" key="12">
    <source>
        <dbReference type="ARBA" id="ARBA00047984"/>
    </source>
</evidence>
<feature type="domain" description="Helicase ATP-binding" evidence="16">
    <location>
        <begin position="242"/>
        <end position="406"/>
    </location>
</feature>
<dbReference type="Gene3D" id="1.20.120.1750">
    <property type="match status" value="1"/>
</dbReference>
<name>A0AA41S973_PAPNU</name>
<keyword evidence="11" id="KW-0067">ATP-binding</keyword>
<dbReference type="Gene3D" id="3.30.40.10">
    <property type="entry name" value="Zinc/RING finger domain, C3HC4 (zinc finger)"/>
    <property type="match status" value="1"/>
</dbReference>
<evidence type="ECO:0000256" key="11">
    <source>
        <dbReference type="ARBA" id="ARBA00022840"/>
    </source>
</evidence>
<dbReference type="CDD" id="cd22585">
    <property type="entry name" value="Rcat_RBR_DEAH12-like"/>
    <property type="match status" value="1"/>
</dbReference>
<feature type="domain" description="Helicase C-terminal" evidence="17">
    <location>
        <begin position="441"/>
        <end position="607"/>
    </location>
</feature>
<dbReference type="InterPro" id="IPR013083">
    <property type="entry name" value="Znf_RING/FYVE/PHD"/>
</dbReference>
<dbReference type="PROSITE" id="PS50089">
    <property type="entry name" value="ZF_RING_2"/>
    <property type="match status" value="1"/>
</dbReference>
<dbReference type="SUPFAM" id="SSF57850">
    <property type="entry name" value="RING/U-box"/>
    <property type="match status" value="2"/>
</dbReference>
<protein>
    <recommendedName>
        <fullName evidence="1">RNA helicase</fullName>
        <ecNumber evidence="1">3.6.4.13</ecNumber>
    </recommendedName>
</protein>
<accession>A0AA41S973</accession>
<dbReference type="InterPro" id="IPR017907">
    <property type="entry name" value="Znf_RING_CS"/>
</dbReference>
<dbReference type="Pfam" id="PF21010">
    <property type="entry name" value="HA2_C"/>
    <property type="match status" value="1"/>
</dbReference>
<dbReference type="SMART" id="SM00647">
    <property type="entry name" value="IBR"/>
    <property type="match status" value="2"/>
</dbReference>
<dbReference type="PROSITE" id="PS51873">
    <property type="entry name" value="TRIAD"/>
    <property type="match status" value="1"/>
</dbReference>
<dbReference type="Pfam" id="PF24475">
    <property type="entry name" value="RBD_DEAH11"/>
    <property type="match status" value="1"/>
</dbReference>
<dbReference type="SMART" id="SM00487">
    <property type="entry name" value="DEXDc"/>
    <property type="match status" value="1"/>
</dbReference>
<dbReference type="CDD" id="cd18791">
    <property type="entry name" value="SF2_C_RHA"/>
    <property type="match status" value="1"/>
</dbReference>
<dbReference type="PANTHER" id="PTHR18934:SF81">
    <property type="entry name" value="ATP-DEPENDENT RNA HELICASE DEAH11, CHLOROPLASTIC-RELATED"/>
    <property type="match status" value="1"/>
</dbReference>
<dbReference type="InterPro" id="IPR007502">
    <property type="entry name" value="Helicase-assoc_dom"/>
</dbReference>
<dbReference type="InterPro" id="IPR001841">
    <property type="entry name" value="Znf_RING"/>
</dbReference>
<evidence type="ECO:0000256" key="4">
    <source>
        <dbReference type="ARBA" id="ARBA00022737"/>
    </source>
</evidence>
<proteinExistence type="predicted"/>
<dbReference type="InterPro" id="IPR011545">
    <property type="entry name" value="DEAD/DEAH_box_helicase_dom"/>
</dbReference>
<reference evidence="19" key="1">
    <citation type="submission" date="2022-03" db="EMBL/GenBank/DDBJ databases">
        <title>A functionally conserved STORR gene fusion in Papaver species that diverged 16.8 million years ago.</title>
        <authorList>
            <person name="Catania T."/>
        </authorList>
    </citation>
    <scope>NUCLEOTIDE SEQUENCE</scope>
    <source>
        <strain evidence="19">S-191538</strain>
    </source>
</reference>
<dbReference type="Pfam" id="PF00271">
    <property type="entry name" value="Helicase_C"/>
    <property type="match status" value="1"/>
</dbReference>
<keyword evidence="10" id="KW-0862">Zinc</keyword>
<dbReference type="SUPFAM" id="SSF52540">
    <property type="entry name" value="P-loop containing nucleoside triphosphate hydrolases"/>
    <property type="match status" value="1"/>
</dbReference>
<feature type="coiled-coil region" evidence="14">
    <location>
        <begin position="132"/>
        <end position="186"/>
    </location>
</feature>
<dbReference type="GO" id="GO:0003723">
    <property type="term" value="F:RNA binding"/>
    <property type="evidence" value="ECO:0007669"/>
    <property type="project" value="TreeGrafter"/>
</dbReference>
<dbReference type="FunFam" id="1.20.120.1750:FF:000020">
    <property type="entry name" value="ATP-dependent RNA helicase DEAH12 chloroplastic"/>
    <property type="match status" value="1"/>
</dbReference>
<dbReference type="FunFam" id="1.20.120.1080:FF:000033">
    <property type="entry name" value="RBR-type E3 ubiquitin transferase"/>
    <property type="match status" value="1"/>
</dbReference>
<evidence type="ECO:0000259" key="17">
    <source>
        <dbReference type="PROSITE" id="PS51194"/>
    </source>
</evidence>
<dbReference type="Pfam" id="PF07717">
    <property type="entry name" value="OB_NTP_bind"/>
    <property type="match status" value="1"/>
</dbReference>
<dbReference type="InterPro" id="IPR035979">
    <property type="entry name" value="RBD_domain_sf"/>
</dbReference>
<dbReference type="InterPro" id="IPR056245">
    <property type="entry name" value="KH_DEAH11/12"/>
</dbReference>
<keyword evidence="8" id="KW-0378">Hydrolase</keyword>
<keyword evidence="7" id="KW-0833">Ubl conjugation pathway</keyword>
<dbReference type="SUPFAM" id="SSF54928">
    <property type="entry name" value="RNA-binding domain, RBD"/>
    <property type="match status" value="1"/>
</dbReference>
<feature type="domain" description="RING-type" evidence="18">
    <location>
        <begin position="1498"/>
        <end position="1712"/>
    </location>
</feature>
<dbReference type="FunFam" id="3.40.50.300:FF:002114">
    <property type="entry name" value="ATP-dependent RNA helicase DEAH12 chloroplastic"/>
    <property type="match status" value="1"/>
</dbReference>
<dbReference type="InterPro" id="IPR056247">
    <property type="entry name" value="KH_DEAH11/12_2nd"/>
</dbReference>
<dbReference type="InterPro" id="IPR002867">
    <property type="entry name" value="IBR_dom"/>
</dbReference>
<keyword evidence="6 13" id="KW-0863">Zinc-finger</keyword>
<dbReference type="InterPro" id="IPR014001">
    <property type="entry name" value="Helicase_ATP-bd"/>
</dbReference>
<dbReference type="GO" id="GO:0016787">
    <property type="term" value="F:hydrolase activity"/>
    <property type="evidence" value="ECO:0007669"/>
    <property type="project" value="UniProtKB-KW"/>
</dbReference>
<dbReference type="InterPro" id="IPR013087">
    <property type="entry name" value="Znf_C2H2_type"/>
</dbReference>
<dbReference type="PROSITE" id="PS00028">
    <property type="entry name" value="ZINC_FINGER_C2H2_1"/>
    <property type="match status" value="1"/>
</dbReference>
<dbReference type="SMART" id="SM00490">
    <property type="entry name" value="HELICc"/>
    <property type="match status" value="1"/>
</dbReference>
<dbReference type="GO" id="GO:0008270">
    <property type="term" value="F:zinc ion binding"/>
    <property type="evidence" value="ECO:0007669"/>
    <property type="project" value="UniProtKB-KW"/>
</dbReference>
<dbReference type="Gene3D" id="3.40.50.300">
    <property type="entry name" value="P-loop containing nucleotide triphosphate hydrolases"/>
    <property type="match status" value="2"/>
</dbReference>
<dbReference type="Pfam" id="PF24637">
    <property type="entry name" value="RRM_DEAH11"/>
    <property type="match status" value="1"/>
</dbReference>
<dbReference type="SMART" id="SM00847">
    <property type="entry name" value="HA2"/>
    <property type="match status" value="1"/>
</dbReference>
<evidence type="ECO:0000256" key="14">
    <source>
        <dbReference type="SAM" id="Coils"/>
    </source>
</evidence>
<dbReference type="InterPro" id="IPR044066">
    <property type="entry name" value="TRIAD_supradom"/>
</dbReference>
<dbReference type="FunFam" id="1.10.10.2130:FF:000001">
    <property type="entry name" value="Pre-mRNA-splicing factor ATP-dependent RNA helicase"/>
    <property type="match status" value="1"/>
</dbReference>
<dbReference type="CDD" id="cd00590">
    <property type="entry name" value="RRM_SF"/>
    <property type="match status" value="1"/>
</dbReference>
<evidence type="ECO:0000256" key="13">
    <source>
        <dbReference type="PROSITE-ProRule" id="PRU00175"/>
    </source>
</evidence>
<dbReference type="Pfam" id="PF26200">
    <property type="entry name" value="Rcat_RNF216"/>
    <property type="match status" value="1"/>
</dbReference>
<keyword evidence="14" id="KW-0175">Coiled coil</keyword>
<dbReference type="InterPro" id="IPR011709">
    <property type="entry name" value="DEAD-box_helicase_OB_fold"/>
</dbReference>
<evidence type="ECO:0000256" key="1">
    <source>
        <dbReference type="ARBA" id="ARBA00012552"/>
    </source>
</evidence>
<dbReference type="InterPro" id="IPR056246">
    <property type="entry name" value="KH_DEAH11/12_1st"/>
</dbReference>
<dbReference type="InterPro" id="IPR002464">
    <property type="entry name" value="DNA/RNA_helicase_DEAH_CS"/>
</dbReference>
<dbReference type="PROSITE" id="PS51192">
    <property type="entry name" value="HELICASE_ATP_BIND_1"/>
    <property type="match status" value="1"/>
</dbReference>
<evidence type="ECO:0000256" key="10">
    <source>
        <dbReference type="ARBA" id="ARBA00022833"/>
    </source>
</evidence>
<comment type="caution">
    <text evidence="19">The sequence shown here is derived from an EMBL/GenBank/DDBJ whole genome shotgun (WGS) entry which is preliminary data.</text>
</comment>
<dbReference type="GO" id="GO:0003724">
    <property type="term" value="F:RNA helicase activity"/>
    <property type="evidence" value="ECO:0007669"/>
    <property type="project" value="UniProtKB-EC"/>
</dbReference>
<dbReference type="CDD" id="cd20335">
    <property type="entry name" value="BRcat_RBR"/>
    <property type="match status" value="1"/>
</dbReference>
<evidence type="ECO:0000256" key="6">
    <source>
        <dbReference type="ARBA" id="ARBA00022771"/>
    </source>
</evidence>
<evidence type="ECO:0000313" key="20">
    <source>
        <dbReference type="Proteomes" id="UP001177140"/>
    </source>
</evidence>
<dbReference type="Pfam" id="PF24471">
    <property type="entry name" value="KH_DEAH11"/>
    <property type="match status" value="1"/>
</dbReference>
<evidence type="ECO:0000256" key="8">
    <source>
        <dbReference type="ARBA" id="ARBA00022801"/>
    </source>
</evidence>
<dbReference type="PROSITE" id="PS00518">
    <property type="entry name" value="ZF_RING_1"/>
    <property type="match status" value="1"/>
</dbReference>